<keyword evidence="5 7" id="KW-0274">FAD</keyword>
<dbReference type="InterPro" id="IPR036250">
    <property type="entry name" value="AcylCo_DH-like_C"/>
</dbReference>
<dbReference type="InterPro" id="IPR009075">
    <property type="entry name" value="AcylCo_DH/oxidase_C"/>
</dbReference>
<dbReference type="GO" id="GO:0003995">
    <property type="term" value="F:acyl-CoA dehydrogenase activity"/>
    <property type="evidence" value="ECO:0007669"/>
    <property type="project" value="TreeGrafter"/>
</dbReference>
<evidence type="ECO:0000313" key="12">
    <source>
        <dbReference type="Proteomes" id="UP000588586"/>
    </source>
</evidence>
<evidence type="ECO:0000256" key="4">
    <source>
        <dbReference type="ARBA" id="ARBA00022630"/>
    </source>
</evidence>
<dbReference type="RefSeq" id="WP_171244408.1">
    <property type="nucleotide sequence ID" value="NZ_JABEPQ010000003.1"/>
</dbReference>
<comment type="similarity">
    <text evidence="2 7">Belongs to the acyl-CoA dehydrogenase family.</text>
</comment>
<evidence type="ECO:0000256" key="7">
    <source>
        <dbReference type="RuleBase" id="RU362125"/>
    </source>
</evidence>
<dbReference type="Pfam" id="PF02771">
    <property type="entry name" value="Acyl-CoA_dh_N"/>
    <property type="match status" value="1"/>
</dbReference>
<dbReference type="InterPro" id="IPR013786">
    <property type="entry name" value="AcylCoA_DH/ox_N"/>
</dbReference>
<gene>
    <name evidence="11" type="ORF">HJG52_14960</name>
</gene>
<dbReference type="Gene3D" id="1.10.540.10">
    <property type="entry name" value="Acyl-CoA dehydrogenase/oxidase, N-terminal domain"/>
    <property type="match status" value="1"/>
</dbReference>
<dbReference type="SUPFAM" id="SSF47203">
    <property type="entry name" value="Acyl-CoA dehydrogenase C-terminal domain-like"/>
    <property type="match status" value="1"/>
</dbReference>
<keyword evidence="6 7" id="KW-0560">Oxidoreductase</keyword>
<dbReference type="Gene3D" id="2.40.110.10">
    <property type="entry name" value="Butyryl-CoA Dehydrogenase, subunit A, domain 2"/>
    <property type="match status" value="1"/>
</dbReference>
<dbReference type="GO" id="GO:0005737">
    <property type="term" value="C:cytoplasm"/>
    <property type="evidence" value="ECO:0007669"/>
    <property type="project" value="TreeGrafter"/>
</dbReference>
<dbReference type="PANTHER" id="PTHR48083:SF13">
    <property type="entry name" value="ACYL-COA DEHYDROGENASE FAMILY MEMBER 11"/>
    <property type="match status" value="1"/>
</dbReference>
<sequence>MAFDFSLSPELEEQRQRTAQFVATEVIPLEQHVFRDGMTDDLRLTLQRKAKDAGIFAPQAPAELGGGGFRFDEAGVLLEEAGYSLLGPLALNCAAPDEGNIHLLHQTGSAEQQEKYLRPLVAGDVRSCFSMTEPPPGAGSDPSALRTVARRTDGGWVVNGDKWLITGADGAAFSIVMARNVGDDAPEGATMFLVDADNPGFVVGEHLDTIDATGIGGHCRVTITDCFVPDDHVLGEPGRGFQSAQVRLAPARLTHCMRWLGAARRAHDIALERAVGRELFGSRLADLGMAQALIAENEVDLDAARAVIRHASWQIAEGSRSSEESSRAKVFVSEAVCRVVDRAVQLAGGMGTSESLVLGRIYRDIRSFRIYDGATEVHKMSLARRAAARAATRLEAGGSAVDGPLPRTGGAS</sequence>
<evidence type="ECO:0000256" key="5">
    <source>
        <dbReference type="ARBA" id="ARBA00022827"/>
    </source>
</evidence>
<evidence type="ECO:0000259" key="10">
    <source>
        <dbReference type="Pfam" id="PF02771"/>
    </source>
</evidence>
<dbReference type="Pfam" id="PF00441">
    <property type="entry name" value="Acyl-CoA_dh_1"/>
    <property type="match status" value="1"/>
</dbReference>
<organism evidence="11 12">
    <name type="scientific">Knoellia koreensis</name>
    <dbReference type="NCBI Taxonomy" id="2730921"/>
    <lineage>
        <taxon>Bacteria</taxon>
        <taxon>Bacillati</taxon>
        <taxon>Actinomycetota</taxon>
        <taxon>Actinomycetes</taxon>
        <taxon>Micrococcales</taxon>
        <taxon>Intrasporangiaceae</taxon>
        <taxon>Knoellia</taxon>
    </lineage>
</organism>
<dbReference type="Gene3D" id="1.20.140.10">
    <property type="entry name" value="Butyryl-CoA Dehydrogenase, subunit A, domain 3"/>
    <property type="match status" value="1"/>
</dbReference>
<evidence type="ECO:0000259" key="9">
    <source>
        <dbReference type="Pfam" id="PF02770"/>
    </source>
</evidence>
<dbReference type="SUPFAM" id="SSF56645">
    <property type="entry name" value="Acyl-CoA dehydrogenase NM domain-like"/>
    <property type="match status" value="1"/>
</dbReference>
<dbReference type="InterPro" id="IPR006091">
    <property type="entry name" value="Acyl-CoA_Oxase/DH_mid-dom"/>
</dbReference>
<dbReference type="InterPro" id="IPR046373">
    <property type="entry name" value="Acyl-CoA_Oxase/DH_mid-dom_sf"/>
</dbReference>
<feature type="domain" description="Acyl-CoA dehydrogenase/oxidase N-terminal" evidence="10">
    <location>
        <begin position="9"/>
        <end position="124"/>
    </location>
</feature>
<comment type="cofactor">
    <cofactor evidence="1 7">
        <name>FAD</name>
        <dbReference type="ChEBI" id="CHEBI:57692"/>
    </cofactor>
</comment>
<name>A0A849HC31_9MICO</name>
<evidence type="ECO:0000259" key="8">
    <source>
        <dbReference type="Pfam" id="PF00441"/>
    </source>
</evidence>
<dbReference type="Pfam" id="PF02770">
    <property type="entry name" value="Acyl-CoA_dh_M"/>
    <property type="match status" value="1"/>
</dbReference>
<keyword evidence="12" id="KW-1185">Reference proteome</keyword>
<dbReference type="PANTHER" id="PTHR48083">
    <property type="entry name" value="MEDIUM-CHAIN SPECIFIC ACYL-COA DEHYDROGENASE, MITOCHONDRIAL-RELATED"/>
    <property type="match status" value="1"/>
</dbReference>
<feature type="domain" description="Acyl-CoA dehydrogenase/oxidase C-terminal" evidence="8">
    <location>
        <begin position="238"/>
        <end position="386"/>
    </location>
</feature>
<dbReference type="InterPro" id="IPR050741">
    <property type="entry name" value="Acyl-CoA_dehydrogenase"/>
</dbReference>
<comment type="subunit">
    <text evidence="3">Homodimer.</text>
</comment>
<dbReference type="AlphaFoldDB" id="A0A849HC31"/>
<dbReference type="InterPro" id="IPR037069">
    <property type="entry name" value="AcylCoA_DH/ox_N_sf"/>
</dbReference>
<evidence type="ECO:0000256" key="3">
    <source>
        <dbReference type="ARBA" id="ARBA00011738"/>
    </source>
</evidence>
<dbReference type="EMBL" id="JABEPQ010000003">
    <property type="protein sequence ID" value="NNM47296.1"/>
    <property type="molecule type" value="Genomic_DNA"/>
</dbReference>
<feature type="domain" description="Acyl-CoA oxidase/dehydrogenase middle" evidence="9">
    <location>
        <begin position="128"/>
        <end position="225"/>
    </location>
</feature>
<evidence type="ECO:0000256" key="1">
    <source>
        <dbReference type="ARBA" id="ARBA00001974"/>
    </source>
</evidence>
<evidence type="ECO:0000256" key="2">
    <source>
        <dbReference type="ARBA" id="ARBA00009347"/>
    </source>
</evidence>
<protein>
    <submittedName>
        <fullName evidence="11">Acyl-CoA dehydrogenase</fullName>
    </submittedName>
</protein>
<accession>A0A849HC31</accession>
<keyword evidence="4 7" id="KW-0285">Flavoprotein</keyword>
<reference evidence="11 12" key="1">
    <citation type="submission" date="2020-04" db="EMBL/GenBank/DDBJ databases">
        <title>Knoellia sp. isolate from air conditioner.</title>
        <authorList>
            <person name="Chea S."/>
            <person name="Kim D.-U."/>
        </authorList>
    </citation>
    <scope>NUCLEOTIDE SEQUENCE [LARGE SCALE GENOMIC DNA]</scope>
    <source>
        <strain evidence="11 12">DB2414S</strain>
    </source>
</reference>
<evidence type="ECO:0000313" key="11">
    <source>
        <dbReference type="EMBL" id="NNM47296.1"/>
    </source>
</evidence>
<dbReference type="InterPro" id="IPR009100">
    <property type="entry name" value="AcylCoA_DH/oxidase_NM_dom_sf"/>
</dbReference>
<dbReference type="GO" id="GO:0050660">
    <property type="term" value="F:flavin adenine dinucleotide binding"/>
    <property type="evidence" value="ECO:0007669"/>
    <property type="project" value="InterPro"/>
</dbReference>
<dbReference type="Proteomes" id="UP000588586">
    <property type="component" value="Unassembled WGS sequence"/>
</dbReference>
<proteinExistence type="inferred from homology"/>
<dbReference type="GO" id="GO:0033539">
    <property type="term" value="P:fatty acid beta-oxidation using acyl-CoA dehydrogenase"/>
    <property type="evidence" value="ECO:0007669"/>
    <property type="project" value="TreeGrafter"/>
</dbReference>
<comment type="caution">
    <text evidence="11">The sequence shown here is derived from an EMBL/GenBank/DDBJ whole genome shotgun (WGS) entry which is preliminary data.</text>
</comment>
<evidence type="ECO:0000256" key="6">
    <source>
        <dbReference type="ARBA" id="ARBA00023002"/>
    </source>
</evidence>